<reference evidence="1" key="1">
    <citation type="journal article" date="2021" name="PeerJ">
        <title>Extensive microbial diversity within the chicken gut microbiome revealed by metagenomics and culture.</title>
        <authorList>
            <person name="Gilroy R."/>
            <person name="Ravi A."/>
            <person name="Getino M."/>
            <person name="Pursley I."/>
            <person name="Horton D.L."/>
            <person name="Alikhan N.F."/>
            <person name="Baker D."/>
            <person name="Gharbi K."/>
            <person name="Hall N."/>
            <person name="Watson M."/>
            <person name="Adriaenssens E.M."/>
            <person name="Foster-Nyarko E."/>
            <person name="Jarju S."/>
            <person name="Secka A."/>
            <person name="Antonio M."/>
            <person name="Oren A."/>
            <person name="Chaudhuri R.R."/>
            <person name="La Ragione R."/>
            <person name="Hildebrand F."/>
            <person name="Pallen M.J."/>
        </authorList>
    </citation>
    <scope>NUCLEOTIDE SEQUENCE</scope>
    <source>
        <strain evidence="1">ChiW4-1371</strain>
    </source>
</reference>
<gene>
    <name evidence="1" type="ORF">H9804_04700</name>
</gene>
<dbReference type="EMBL" id="DXAQ01000074">
    <property type="protein sequence ID" value="HIZ89223.1"/>
    <property type="molecule type" value="Genomic_DNA"/>
</dbReference>
<organism evidence="1 2">
    <name type="scientific">Candidatus Mucispirillum faecigallinarum</name>
    <dbReference type="NCBI Taxonomy" id="2838699"/>
    <lineage>
        <taxon>Bacteria</taxon>
        <taxon>Pseudomonadati</taxon>
        <taxon>Deferribacterota</taxon>
        <taxon>Deferribacteres</taxon>
        <taxon>Deferribacterales</taxon>
        <taxon>Mucispirillaceae</taxon>
        <taxon>Mucispirillum</taxon>
    </lineage>
</organism>
<sequence length="228" mass="26887">MEIKRIENINKDLFNIYENESLPAFALSINNKYYQISGFNKEVNEYIYYGEYKESDAVNLAVSFMNNISFKTLAKIYEINKTLNADINKINIFHEKNIRGRKSFETLEKSLNLPENLLDYIDKKDIPLKTVSLIISQHKNIINFIAEHIKYNDLSVQGFRKFVEKVCDFKEMIPEKYSADFIFPDTRSKSHIEIDNKYAELINYFKNIKINNLDNFETPKLNISFDIS</sequence>
<protein>
    <submittedName>
        <fullName evidence="1">Uncharacterized protein</fullName>
    </submittedName>
</protein>
<name>A0A9D2GSH4_9BACT</name>
<evidence type="ECO:0000313" key="2">
    <source>
        <dbReference type="Proteomes" id="UP000824176"/>
    </source>
</evidence>
<dbReference type="Proteomes" id="UP000824176">
    <property type="component" value="Unassembled WGS sequence"/>
</dbReference>
<dbReference type="AlphaFoldDB" id="A0A9D2GSH4"/>
<evidence type="ECO:0000313" key="1">
    <source>
        <dbReference type="EMBL" id="HIZ89223.1"/>
    </source>
</evidence>
<reference evidence="1" key="2">
    <citation type="submission" date="2021-04" db="EMBL/GenBank/DDBJ databases">
        <authorList>
            <person name="Gilroy R."/>
        </authorList>
    </citation>
    <scope>NUCLEOTIDE SEQUENCE</scope>
    <source>
        <strain evidence="1">ChiW4-1371</strain>
    </source>
</reference>
<accession>A0A9D2GSH4</accession>
<feature type="non-terminal residue" evidence="1">
    <location>
        <position position="228"/>
    </location>
</feature>
<comment type="caution">
    <text evidence="1">The sequence shown here is derived from an EMBL/GenBank/DDBJ whole genome shotgun (WGS) entry which is preliminary data.</text>
</comment>
<proteinExistence type="predicted"/>